<sequence length="149" mass="16412">MLSYLALSRALAVKLGQVLSEIIHLAVQVPVEIDATKTAITHYAASTRDGIGSAIRWLKGSELNLLRSRWLNKMSGMNHTLSKLISLIDSPPNTIGHWQLSLVAELDSFHHDPPSQPVPRSSNSCDFLQEIDKTRDQSRSVGNIGCNLE</sequence>
<accession>A0A5B0SL91</accession>
<gene>
    <name evidence="1" type="ORF">PGTUg99_029470</name>
</gene>
<protein>
    <submittedName>
        <fullName evidence="1">Uncharacterized protein</fullName>
    </submittedName>
</protein>
<dbReference type="Proteomes" id="UP000325313">
    <property type="component" value="Unassembled WGS sequence"/>
</dbReference>
<reference evidence="1 2" key="1">
    <citation type="submission" date="2019-05" db="EMBL/GenBank/DDBJ databases">
        <title>Emergence of the Ug99 lineage of the wheat stem rust pathogen through somatic hybridization.</title>
        <authorList>
            <person name="Li F."/>
            <person name="Upadhyaya N.M."/>
            <person name="Sperschneider J."/>
            <person name="Matny O."/>
            <person name="Nguyen-Phuc H."/>
            <person name="Mago R."/>
            <person name="Raley C."/>
            <person name="Miller M.E."/>
            <person name="Silverstein K.A.T."/>
            <person name="Henningsen E."/>
            <person name="Hirsch C.D."/>
            <person name="Visser B."/>
            <person name="Pretorius Z.A."/>
            <person name="Steffenson B.J."/>
            <person name="Schwessinger B."/>
            <person name="Dodds P.N."/>
            <person name="Figueroa M."/>
        </authorList>
    </citation>
    <scope>NUCLEOTIDE SEQUENCE [LARGE SCALE GENOMIC DNA]</scope>
    <source>
        <strain evidence="1 2">Ug99</strain>
    </source>
</reference>
<name>A0A5B0SL91_PUCGR</name>
<evidence type="ECO:0000313" key="1">
    <source>
        <dbReference type="EMBL" id="KAA1138295.1"/>
    </source>
</evidence>
<evidence type="ECO:0000313" key="2">
    <source>
        <dbReference type="Proteomes" id="UP000325313"/>
    </source>
</evidence>
<dbReference type="EMBL" id="VDEP01000003">
    <property type="protein sequence ID" value="KAA1138295.1"/>
    <property type="molecule type" value="Genomic_DNA"/>
</dbReference>
<proteinExistence type="predicted"/>
<dbReference type="AlphaFoldDB" id="A0A5B0SL91"/>
<comment type="caution">
    <text evidence="1">The sequence shown here is derived from an EMBL/GenBank/DDBJ whole genome shotgun (WGS) entry which is preliminary data.</text>
</comment>
<organism evidence="1 2">
    <name type="scientific">Puccinia graminis f. sp. tritici</name>
    <dbReference type="NCBI Taxonomy" id="56615"/>
    <lineage>
        <taxon>Eukaryota</taxon>
        <taxon>Fungi</taxon>
        <taxon>Dikarya</taxon>
        <taxon>Basidiomycota</taxon>
        <taxon>Pucciniomycotina</taxon>
        <taxon>Pucciniomycetes</taxon>
        <taxon>Pucciniales</taxon>
        <taxon>Pucciniaceae</taxon>
        <taxon>Puccinia</taxon>
    </lineage>
</organism>